<name>A0AAF0V0D0_SOLVR</name>
<dbReference type="EMBL" id="CP133622">
    <property type="protein sequence ID" value="WMV55485.1"/>
    <property type="molecule type" value="Genomic_DNA"/>
</dbReference>
<gene>
    <name evidence="1" type="ORF">MTR67_048870</name>
</gene>
<protein>
    <submittedName>
        <fullName evidence="1">Uncharacterized protein</fullName>
    </submittedName>
</protein>
<organism evidence="1 2">
    <name type="scientific">Solanum verrucosum</name>
    <dbReference type="NCBI Taxonomy" id="315347"/>
    <lineage>
        <taxon>Eukaryota</taxon>
        <taxon>Viridiplantae</taxon>
        <taxon>Streptophyta</taxon>
        <taxon>Embryophyta</taxon>
        <taxon>Tracheophyta</taxon>
        <taxon>Spermatophyta</taxon>
        <taxon>Magnoliopsida</taxon>
        <taxon>eudicotyledons</taxon>
        <taxon>Gunneridae</taxon>
        <taxon>Pentapetalae</taxon>
        <taxon>asterids</taxon>
        <taxon>lamiids</taxon>
        <taxon>Solanales</taxon>
        <taxon>Solanaceae</taxon>
        <taxon>Solanoideae</taxon>
        <taxon>Solaneae</taxon>
        <taxon>Solanum</taxon>
    </lineage>
</organism>
<evidence type="ECO:0000313" key="1">
    <source>
        <dbReference type="EMBL" id="WMV55485.1"/>
    </source>
</evidence>
<keyword evidence="2" id="KW-1185">Reference proteome</keyword>
<dbReference type="AlphaFoldDB" id="A0AAF0V0D0"/>
<sequence length="103" mass="11129">MGSSSVAVQVIEPSTIRHGIGRGTSRGWGRERATPVRDGDLGANTLFRPSLVAMMIGTEHEMLTKFLKLMPPVFHGSEGEDGSSLSQIATRGFIRWTLCINTG</sequence>
<accession>A0AAF0V0D0</accession>
<proteinExistence type="predicted"/>
<evidence type="ECO:0000313" key="2">
    <source>
        <dbReference type="Proteomes" id="UP001234989"/>
    </source>
</evidence>
<dbReference type="Proteomes" id="UP001234989">
    <property type="component" value="Chromosome 11"/>
</dbReference>
<reference evidence="1" key="1">
    <citation type="submission" date="2023-08" db="EMBL/GenBank/DDBJ databases">
        <title>A de novo genome assembly of Solanum verrucosum Schlechtendal, a Mexican diploid species geographically isolated from the other diploid A-genome species in potato relatives.</title>
        <authorList>
            <person name="Hosaka K."/>
        </authorList>
    </citation>
    <scope>NUCLEOTIDE SEQUENCE</scope>
    <source>
        <tissue evidence="1">Young leaves</tissue>
    </source>
</reference>